<dbReference type="InterPro" id="IPR001303">
    <property type="entry name" value="Aldolase_II/adducin_N"/>
</dbReference>
<evidence type="ECO:0000259" key="1">
    <source>
        <dbReference type="SMART" id="SM01007"/>
    </source>
</evidence>
<dbReference type="SUPFAM" id="SSF53639">
    <property type="entry name" value="AraD/HMP-PK domain-like"/>
    <property type="match status" value="1"/>
</dbReference>
<dbReference type="Proteomes" id="UP001489004">
    <property type="component" value="Unassembled WGS sequence"/>
</dbReference>
<dbReference type="EMBL" id="JALJOR010000021">
    <property type="protein sequence ID" value="KAK9803413.1"/>
    <property type="molecule type" value="Genomic_DNA"/>
</dbReference>
<name>A0AAW1P3D8_9CHLO</name>
<proteinExistence type="predicted"/>
<gene>
    <name evidence="2" type="ORF">WJX72_009270</name>
</gene>
<comment type="caution">
    <text evidence="2">The sequence shown here is derived from an EMBL/GenBank/DDBJ whole genome shotgun (WGS) entry which is preliminary data.</text>
</comment>
<dbReference type="GO" id="GO:0051015">
    <property type="term" value="F:actin filament binding"/>
    <property type="evidence" value="ECO:0007669"/>
    <property type="project" value="TreeGrafter"/>
</dbReference>
<dbReference type="AlphaFoldDB" id="A0AAW1P3D8"/>
<dbReference type="Pfam" id="PF00596">
    <property type="entry name" value="Aldolase_II"/>
    <property type="match status" value="1"/>
</dbReference>
<feature type="domain" description="Class II aldolase/adducin N-terminal" evidence="1">
    <location>
        <begin position="19"/>
        <end position="205"/>
    </location>
</feature>
<dbReference type="Gene3D" id="3.40.225.10">
    <property type="entry name" value="Class II aldolase/adducin N-terminal domain"/>
    <property type="match status" value="1"/>
</dbReference>
<dbReference type="InterPro" id="IPR036409">
    <property type="entry name" value="Aldolase_II/adducin_N_sf"/>
</dbReference>
<evidence type="ECO:0000313" key="3">
    <source>
        <dbReference type="Proteomes" id="UP001489004"/>
    </source>
</evidence>
<protein>
    <recommendedName>
        <fullName evidence="1">Class II aldolase/adducin N-terminal domain-containing protein</fullName>
    </recommendedName>
</protein>
<dbReference type="GO" id="GO:0005856">
    <property type="term" value="C:cytoskeleton"/>
    <property type="evidence" value="ECO:0007669"/>
    <property type="project" value="TreeGrafter"/>
</dbReference>
<dbReference type="PANTHER" id="PTHR10672:SF21">
    <property type="entry name" value="CLASS II ALDOLASE_ADDUCIN N-TERMINAL DOMAIN-CONTAINING PROTEIN"/>
    <property type="match status" value="1"/>
</dbReference>
<dbReference type="SMART" id="SM01007">
    <property type="entry name" value="Aldolase_II"/>
    <property type="match status" value="1"/>
</dbReference>
<accession>A0AAW1P3D8</accession>
<keyword evidence="3" id="KW-1185">Reference proteome</keyword>
<reference evidence="2 3" key="1">
    <citation type="journal article" date="2024" name="Nat. Commun.">
        <title>Phylogenomics reveals the evolutionary origins of lichenization in chlorophyte algae.</title>
        <authorList>
            <person name="Puginier C."/>
            <person name="Libourel C."/>
            <person name="Otte J."/>
            <person name="Skaloud P."/>
            <person name="Haon M."/>
            <person name="Grisel S."/>
            <person name="Petersen M."/>
            <person name="Berrin J.G."/>
            <person name="Delaux P.M."/>
            <person name="Dal Grande F."/>
            <person name="Keller J."/>
        </authorList>
    </citation>
    <scope>NUCLEOTIDE SEQUENCE [LARGE SCALE GENOMIC DNA]</scope>
    <source>
        <strain evidence="2 3">SAG 2043</strain>
    </source>
</reference>
<organism evidence="2 3">
    <name type="scientific">[Myrmecia] bisecta</name>
    <dbReference type="NCBI Taxonomy" id="41462"/>
    <lineage>
        <taxon>Eukaryota</taxon>
        <taxon>Viridiplantae</taxon>
        <taxon>Chlorophyta</taxon>
        <taxon>core chlorophytes</taxon>
        <taxon>Trebouxiophyceae</taxon>
        <taxon>Trebouxiales</taxon>
        <taxon>Trebouxiaceae</taxon>
        <taxon>Myrmecia</taxon>
    </lineage>
</organism>
<evidence type="ECO:0000313" key="2">
    <source>
        <dbReference type="EMBL" id="KAK9803413.1"/>
    </source>
</evidence>
<dbReference type="PANTHER" id="PTHR10672">
    <property type="entry name" value="ADDUCIN"/>
    <property type="match status" value="1"/>
</dbReference>
<dbReference type="InterPro" id="IPR051017">
    <property type="entry name" value="Aldolase-II_Adducin_sf"/>
</dbReference>
<sequence length="283" mass="30695">MGKEVAYIKCNDAEWHARVDLAAAYRACDNWGLNEGICNHLTLAVPGEPDKFLVIPYGLLWSEVTASNLLTVRMGTGGKWEVLQGKGQPETTAMAIHGAIHRARPTDAAAVVHTHQPWTTALCCLKDPTLRMVHQNCLRFHNDIAYDTTFNGLVTDANEGDRISQKLGSKKVLMHSNHGVILVGRTIAEAIDDLYYLERAAEVVVKALSTGQELQMVSDKAAQSLKADFDRTNPAAAASHLDALKRVMKKSQKDADFDDDSGHVQVLHSLAGGNSGSGPAFVV</sequence>